<reference evidence="3" key="1">
    <citation type="submission" date="2016-06" db="EMBL/GenBank/DDBJ databases">
        <title>Parallel loss of symbiosis genes in relatives of nitrogen-fixing non-legume Parasponia.</title>
        <authorList>
            <person name="Van Velzen R."/>
            <person name="Holmer R."/>
            <person name="Bu F."/>
            <person name="Rutten L."/>
            <person name="Van Zeijl A."/>
            <person name="Liu W."/>
            <person name="Santuari L."/>
            <person name="Cao Q."/>
            <person name="Sharma T."/>
            <person name="Shen D."/>
            <person name="Roswanjaya Y."/>
            <person name="Wardhani T."/>
            <person name="Kalhor M.S."/>
            <person name="Jansen J."/>
            <person name="Van den Hoogen J."/>
            <person name="Gungor B."/>
            <person name="Hartog M."/>
            <person name="Hontelez J."/>
            <person name="Verver J."/>
            <person name="Yang W.-C."/>
            <person name="Schijlen E."/>
            <person name="Repin R."/>
            <person name="Schilthuizen M."/>
            <person name="Schranz E."/>
            <person name="Heidstra R."/>
            <person name="Miyata K."/>
            <person name="Fedorova E."/>
            <person name="Kohlen W."/>
            <person name="Bisseling T."/>
            <person name="Smit S."/>
            <person name="Geurts R."/>
        </authorList>
    </citation>
    <scope>NUCLEOTIDE SEQUENCE [LARGE SCALE GENOMIC DNA]</scope>
    <source>
        <strain evidence="3">cv. WU1-14</strain>
    </source>
</reference>
<evidence type="ECO:0000313" key="3">
    <source>
        <dbReference type="Proteomes" id="UP000237105"/>
    </source>
</evidence>
<evidence type="ECO:0000313" key="2">
    <source>
        <dbReference type="EMBL" id="PON34542.1"/>
    </source>
</evidence>
<dbReference type="GO" id="GO:0008270">
    <property type="term" value="F:zinc ion binding"/>
    <property type="evidence" value="ECO:0007669"/>
    <property type="project" value="InterPro"/>
</dbReference>
<accession>A0A2P5ADD9</accession>
<dbReference type="EMBL" id="JXTB01000654">
    <property type="protein sequence ID" value="PON34542.1"/>
    <property type="molecule type" value="Genomic_DNA"/>
</dbReference>
<dbReference type="AlphaFoldDB" id="A0A2P5ADD9"/>
<evidence type="ECO:0000259" key="1">
    <source>
        <dbReference type="Pfam" id="PF04434"/>
    </source>
</evidence>
<protein>
    <submittedName>
        <fullName evidence="2">Zinc finger, SWIM-type</fullName>
    </submittedName>
</protein>
<proteinExistence type="predicted"/>
<dbReference type="InterPro" id="IPR007527">
    <property type="entry name" value="Znf_SWIM"/>
</dbReference>
<keyword evidence="3" id="KW-1185">Reference proteome</keyword>
<gene>
    <name evidence="2" type="ORF">PanWU01x14_343630</name>
</gene>
<sequence length="60" mass="6883">MKRKFVQSCNMKVIPINQFKFNVKDEALDGLVNIEELSFSCREFEIDKILCAHAIAAAQH</sequence>
<dbReference type="Pfam" id="PF04434">
    <property type="entry name" value="SWIM"/>
    <property type="match status" value="1"/>
</dbReference>
<comment type="caution">
    <text evidence="2">The sequence shown here is derived from an EMBL/GenBank/DDBJ whole genome shotgun (WGS) entry which is preliminary data.</text>
</comment>
<name>A0A2P5ADD9_PARAD</name>
<organism evidence="2 3">
    <name type="scientific">Parasponia andersonii</name>
    <name type="common">Sponia andersonii</name>
    <dbReference type="NCBI Taxonomy" id="3476"/>
    <lineage>
        <taxon>Eukaryota</taxon>
        <taxon>Viridiplantae</taxon>
        <taxon>Streptophyta</taxon>
        <taxon>Embryophyta</taxon>
        <taxon>Tracheophyta</taxon>
        <taxon>Spermatophyta</taxon>
        <taxon>Magnoliopsida</taxon>
        <taxon>eudicotyledons</taxon>
        <taxon>Gunneridae</taxon>
        <taxon>Pentapetalae</taxon>
        <taxon>rosids</taxon>
        <taxon>fabids</taxon>
        <taxon>Rosales</taxon>
        <taxon>Cannabaceae</taxon>
        <taxon>Parasponia</taxon>
    </lineage>
</organism>
<dbReference type="OrthoDB" id="1182459at2759"/>
<feature type="domain" description="SWIM-type" evidence="1">
    <location>
        <begin position="40"/>
        <end position="60"/>
    </location>
</feature>
<dbReference type="Proteomes" id="UP000237105">
    <property type="component" value="Unassembled WGS sequence"/>
</dbReference>